<evidence type="ECO:0000313" key="2">
    <source>
        <dbReference type="Proteomes" id="UP001611415"/>
    </source>
</evidence>
<gene>
    <name evidence="1" type="ORF">ACH49W_02685</name>
</gene>
<accession>A0ABW7WTV5</accession>
<name>A0ABW7WTV5_9NOCA</name>
<evidence type="ECO:0008006" key="3">
    <source>
        <dbReference type="Google" id="ProtNLM"/>
    </source>
</evidence>
<sequence>MTGYEKDIAGVVESLHADLAAWLGSAAPPEIFERFAEAQHERFSMVAMCGSVLGRDELLTGLREARNTEPGLRIEVAELTELAREGDLVVVRFLERHLSDDGPSSRRVSAVLCAVEDSSSGYRWLSVHETAVDE</sequence>
<dbReference type="PIRSF" id="PIRSF029394">
    <property type="entry name" value="UCP029394"/>
    <property type="match status" value="1"/>
</dbReference>
<comment type="caution">
    <text evidence="1">The sequence shown here is derived from an EMBL/GenBank/DDBJ whole genome shotgun (WGS) entry which is preliminary data.</text>
</comment>
<proteinExistence type="predicted"/>
<evidence type="ECO:0000313" key="1">
    <source>
        <dbReference type="EMBL" id="MFI2472259.1"/>
    </source>
</evidence>
<dbReference type="InterPro" id="IPR016918">
    <property type="entry name" value="UCP029394"/>
</dbReference>
<keyword evidence="2" id="KW-1185">Reference proteome</keyword>
<protein>
    <recommendedName>
        <fullName evidence="3">DUF4440 domain-containing protein</fullName>
    </recommendedName>
</protein>
<dbReference type="Proteomes" id="UP001611415">
    <property type="component" value="Unassembled WGS sequence"/>
</dbReference>
<dbReference type="EMBL" id="JBIRYO010000001">
    <property type="protein sequence ID" value="MFI2472259.1"/>
    <property type="molecule type" value="Genomic_DNA"/>
</dbReference>
<dbReference type="RefSeq" id="WP_397090724.1">
    <property type="nucleotide sequence ID" value="NZ_JBIRYO010000001.1"/>
</dbReference>
<dbReference type="Gene3D" id="3.10.450.50">
    <property type="match status" value="1"/>
</dbReference>
<reference evidence="1 2" key="1">
    <citation type="submission" date="2024-10" db="EMBL/GenBank/DDBJ databases">
        <title>The Natural Products Discovery Center: Release of the First 8490 Sequenced Strains for Exploring Actinobacteria Biosynthetic Diversity.</title>
        <authorList>
            <person name="Kalkreuter E."/>
            <person name="Kautsar S.A."/>
            <person name="Yang D."/>
            <person name="Bader C.D."/>
            <person name="Teijaro C.N."/>
            <person name="Fluegel L."/>
            <person name="Davis C.M."/>
            <person name="Simpson J.R."/>
            <person name="Lauterbach L."/>
            <person name="Steele A.D."/>
            <person name="Gui C."/>
            <person name="Meng S."/>
            <person name="Li G."/>
            <person name="Viehrig K."/>
            <person name="Ye F."/>
            <person name="Su P."/>
            <person name="Kiefer A.F."/>
            <person name="Nichols A."/>
            <person name="Cepeda A.J."/>
            <person name="Yan W."/>
            <person name="Fan B."/>
            <person name="Jiang Y."/>
            <person name="Adhikari A."/>
            <person name="Zheng C.-J."/>
            <person name="Schuster L."/>
            <person name="Cowan T.M."/>
            <person name="Smanski M.J."/>
            <person name="Chevrette M.G."/>
            <person name="De Carvalho L.P.S."/>
            <person name="Shen B."/>
        </authorList>
    </citation>
    <scope>NUCLEOTIDE SEQUENCE [LARGE SCALE GENOMIC DNA]</scope>
    <source>
        <strain evidence="1 2">NPDC019275</strain>
    </source>
</reference>
<organism evidence="1 2">
    <name type="scientific">Nocardia xishanensis</name>
    <dbReference type="NCBI Taxonomy" id="238964"/>
    <lineage>
        <taxon>Bacteria</taxon>
        <taxon>Bacillati</taxon>
        <taxon>Actinomycetota</taxon>
        <taxon>Actinomycetes</taxon>
        <taxon>Mycobacteriales</taxon>
        <taxon>Nocardiaceae</taxon>
        <taxon>Nocardia</taxon>
    </lineage>
</organism>
<dbReference type="InterPro" id="IPR032710">
    <property type="entry name" value="NTF2-like_dom_sf"/>
</dbReference>
<dbReference type="SUPFAM" id="SSF54427">
    <property type="entry name" value="NTF2-like"/>
    <property type="match status" value="1"/>
</dbReference>